<feature type="compositionally biased region" description="Basic and acidic residues" evidence="3">
    <location>
        <begin position="99"/>
        <end position="109"/>
    </location>
</feature>
<sequence length="144" mass="16735">MTSLLKYIGLDKTFKLFKIIKANGGLVSSFVKIYKNNDIRIGEFVGEDCFGNKYYHDPNYFIGRSRWVEYNHKVGLNFDASQVPPEWFGWLHYKTDDPPSKVPREKKPWMADPTPNFSGTPLQYTPYSTTPPKIEPWQPPTNLK</sequence>
<gene>
    <name evidence="4" type="ORF">CTOB1V02_LOCUS2078</name>
</gene>
<evidence type="ECO:0000256" key="2">
    <source>
        <dbReference type="RuleBase" id="RU363103"/>
    </source>
</evidence>
<dbReference type="InterPro" id="IPR007763">
    <property type="entry name" value="NDUFA12"/>
</dbReference>
<feature type="compositionally biased region" description="Polar residues" evidence="3">
    <location>
        <begin position="115"/>
        <end position="131"/>
    </location>
</feature>
<feature type="compositionally biased region" description="Pro residues" evidence="3">
    <location>
        <begin position="133"/>
        <end position="144"/>
    </location>
</feature>
<evidence type="ECO:0000256" key="3">
    <source>
        <dbReference type="SAM" id="MobiDB-lite"/>
    </source>
</evidence>
<evidence type="ECO:0000256" key="1">
    <source>
        <dbReference type="ARBA" id="ARBA00007355"/>
    </source>
</evidence>
<accession>A0A7R8ZHP0</accession>
<comment type="function">
    <text evidence="2">Accessory subunit of the mitochondrial membrane respiratory chain NADH dehydrogenase (Complex I), that is believed not to be involved in catalysis. Complex I functions in the transfer of electrons from NADH to the respiratory chain. The immediate electron acceptor for the enzyme is believed to be ubiquinone.</text>
</comment>
<keyword evidence="2" id="KW-0472">Membrane</keyword>
<dbReference type="PANTHER" id="PTHR12910:SF2">
    <property type="entry name" value="NADH DEHYDROGENASE [UBIQUINONE] 1 ALPHA SUBCOMPLEX SUBUNIT 12"/>
    <property type="match status" value="1"/>
</dbReference>
<comment type="subcellular location">
    <subcellularLocation>
        <location evidence="2">Mitochondrion inner membrane</location>
        <topology evidence="2">Peripheral membrane protein</topology>
        <orientation evidence="2">Matrix side</orientation>
    </subcellularLocation>
</comment>
<dbReference type="PANTHER" id="PTHR12910">
    <property type="entry name" value="NADH-UBIQUINONE OXIDOREDUCTASE SUBUNIT B17.2"/>
    <property type="match status" value="1"/>
</dbReference>
<dbReference type="OrthoDB" id="274641at2759"/>
<name>A0A7R8ZHP0_9CRUS</name>
<comment type="subunit">
    <text evidence="2">Complex I is composed of 45 different subunits.</text>
</comment>
<dbReference type="GO" id="GO:0045271">
    <property type="term" value="C:respiratory chain complex I"/>
    <property type="evidence" value="ECO:0007669"/>
    <property type="project" value="InterPro"/>
</dbReference>
<organism evidence="4">
    <name type="scientific">Cyprideis torosa</name>
    <dbReference type="NCBI Taxonomy" id="163714"/>
    <lineage>
        <taxon>Eukaryota</taxon>
        <taxon>Metazoa</taxon>
        <taxon>Ecdysozoa</taxon>
        <taxon>Arthropoda</taxon>
        <taxon>Crustacea</taxon>
        <taxon>Oligostraca</taxon>
        <taxon>Ostracoda</taxon>
        <taxon>Podocopa</taxon>
        <taxon>Podocopida</taxon>
        <taxon>Cytherocopina</taxon>
        <taxon>Cytheroidea</taxon>
        <taxon>Cytherideidae</taxon>
        <taxon>Cyprideis</taxon>
    </lineage>
</organism>
<dbReference type="AlphaFoldDB" id="A0A7R8ZHP0"/>
<feature type="region of interest" description="Disordered" evidence="3">
    <location>
        <begin position="99"/>
        <end position="144"/>
    </location>
</feature>
<comment type="similarity">
    <text evidence="1 2">Belongs to the complex I NDUFA12 subunit family.</text>
</comment>
<dbReference type="EMBL" id="OB660309">
    <property type="protein sequence ID" value="CAD7224108.1"/>
    <property type="molecule type" value="Genomic_DNA"/>
</dbReference>
<keyword evidence="2" id="KW-0679">Respiratory chain</keyword>
<dbReference type="GO" id="GO:0006979">
    <property type="term" value="P:response to oxidative stress"/>
    <property type="evidence" value="ECO:0007669"/>
    <property type="project" value="TreeGrafter"/>
</dbReference>
<keyword evidence="2" id="KW-0249">Electron transport</keyword>
<keyword evidence="2" id="KW-0813">Transport</keyword>
<keyword evidence="2" id="KW-0999">Mitochondrion inner membrane</keyword>
<dbReference type="GO" id="GO:0005743">
    <property type="term" value="C:mitochondrial inner membrane"/>
    <property type="evidence" value="ECO:0007669"/>
    <property type="project" value="UniProtKB-SubCell"/>
</dbReference>
<dbReference type="Pfam" id="PF05071">
    <property type="entry name" value="NDUFA12"/>
    <property type="match status" value="1"/>
</dbReference>
<proteinExistence type="inferred from homology"/>
<reference evidence="4" key="1">
    <citation type="submission" date="2020-11" db="EMBL/GenBank/DDBJ databases">
        <authorList>
            <person name="Tran Van P."/>
        </authorList>
    </citation>
    <scope>NUCLEOTIDE SEQUENCE</scope>
</reference>
<protein>
    <recommendedName>
        <fullName evidence="2">NADH dehydrogenase [ubiquinone] 1 alpha subcomplex subunit 12</fullName>
    </recommendedName>
</protein>
<evidence type="ECO:0000313" key="4">
    <source>
        <dbReference type="EMBL" id="CAD7224108.1"/>
    </source>
</evidence>
<keyword evidence="2" id="KW-0496">Mitochondrion</keyword>